<protein>
    <recommendedName>
        <fullName evidence="2">histidine kinase</fullName>
        <ecNumber evidence="2">2.7.13.3</ecNumber>
    </recommendedName>
</protein>
<dbReference type="SUPFAM" id="SSF47384">
    <property type="entry name" value="Homodimeric domain of signal transducing histidine kinase"/>
    <property type="match status" value="1"/>
</dbReference>
<dbReference type="CDD" id="cd16922">
    <property type="entry name" value="HATPase_EvgS-ArcB-TorS-like"/>
    <property type="match status" value="1"/>
</dbReference>
<dbReference type="Gene3D" id="1.10.287.130">
    <property type="match status" value="1"/>
</dbReference>
<feature type="domain" description="Response regulatory" evidence="7">
    <location>
        <begin position="594"/>
        <end position="711"/>
    </location>
</feature>
<feature type="domain" description="Response regulatory" evidence="7">
    <location>
        <begin position="449"/>
        <end position="568"/>
    </location>
</feature>
<comment type="caution">
    <text evidence="8">The sequence shown here is derived from an EMBL/GenBank/DDBJ whole genome shotgun (WGS) entry which is preliminary data.</text>
</comment>
<evidence type="ECO:0000313" key="9">
    <source>
        <dbReference type="Proteomes" id="UP001499951"/>
    </source>
</evidence>
<keyword evidence="9" id="KW-1185">Reference proteome</keyword>
<evidence type="ECO:0000256" key="3">
    <source>
        <dbReference type="ARBA" id="ARBA00022553"/>
    </source>
</evidence>
<keyword evidence="5" id="KW-0812">Transmembrane</keyword>
<dbReference type="PANTHER" id="PTHR45339:SF5">
    <property type="entry name" value="HISTIDINE KINASE"/>
    <property type="match status" value="1"/>
</dbReference>
<dbReference type="InterPro" id="IPR003661">
    <property type="entry name" value="HisK_dim/P_dom"/>
</dbReference>
<sequence length="750" mass="81711">MFRFIRTRAARPSVLVAITILTLLTISWSGYVWLTISEYKDRIAEERGDLATAARAYADYAAMLATFEMNIPFGVASDERPENVDLVFSSKLLTRYRLDMNLPEDTTLEIRPAGAKSPAVPRSSMAAQAERSGLVVLATRPIASALAPWRWGAQIEGGALTAITILMLLLGSVLILQLRKREAAETAVLAAKEQAEAGNKAKSEFLANMSHEVRTPMNGVLGMSELLLATELNPEQRRFAEVIHESGEAMLTVVNDILDLSKMEAGKLEIDASEFDLNSTVERTVAVMAGKAREKSLDLVVFVEPHARGVYLGDSMRIRQVLLNLMSNAIKFTDKGAVSILVRRTSALPGTDIPLRFEVTDTGIGIPAAEHIRLFQKFSQVDASATRRHGGTGLGLAICKQLVELMGGHIGVQSTPGKGSTFWFELTLPQLRIAAAPSEGLPAHAKTLRALMVDDIPTNLELLGRNLRMLGMETAASSDAFAAMSEMENAWHRGRPYDIIFLDHMMPGKTGVELARDIRADAQFADVKLVLVTSAGRQALEGENVRFDYVLEKPLRQQFLHDCLLSILATHDESEAPRTTETASAPEASRSPLRVLLAEDNRINQKFVLALLEKTGYAVDVVDTGLKAVEAVMKKNYDVVLMDIQMPELDGVAATSRIRKLKGTKARIPIIAMTANAMLGQREEYLGAGMDDYIAKPIQPAMLLGRLEALAGGRGLDAETERALDDATKALNAMIPETSRPTDGGTKKTA</sequence>
<comment type="catalytic activity">
    <reaction evidence="1">
        <text>ATP + protein L-histidine = ADP + protein N-phospho-L-histidine.</text>
        <dbReference type="EC" id="2.7.13.3"/>
    </reaction>
</comment>
<evidence type="ECO:0000313" key="8">
    <source>
        <dbReference type="EMBL" id="GAA0574533.1"/>
    </source>
</evidence>
<dbReference type="SUPFAM" id="SSF55874">
    <property type="entry name" value="ATPase domain of HSP90 chaperone/DNA topoisomerase II/histidine kinase"/>
    <property type="match status" value="1"/>
</dbReference>
<feature type="modified residue" description="4-aspartylphosphate" evidence="4">
    <location>
        <position position="643"/>
    </location>
</feature>
<dbReference type="RefSeq" id="WP_166935781.1">
    <property type="nucleotide sequence ID" value="NZ_BAAADD010000006.1"/>
</dbReference>
<dbReference type="InterPro" id="IPR001789">
    <property type="entry name" value="Sig_transdc_resp-reg_receiver"/>
</dbReference>
<dbReference type="Gene3D" id="3.30.565.10">
    <property type="entry name" value="Histidine kinase-like ATPase, C-terminal domain"/>
    <property type="match status" value="1"/>
</dbReference>
<evidence type="ECO:0000256" key="2">
    <source>
        <dbReference type="ARBA" id="ARBA00012438"/>
    </source>
</evidence>
<dbReference type="Proteomes" id="UP001499951">
    <property type="component" value="Unassembled WGS sequence"/>
</dbReference>
<evidence type="ECO:0000259" key="7">
    <source>
        <dbReference type="PROSITE" id="PS50110"/>
    </source>
</evidence>
<evidence type="ECO:0000256" key="5">
    <source>
        <dbReference type="SAM" id="Phobius"/>
    </source>
</evidence>
<dbReference type="Pfam" id="PF00072">
    <property type="entry name" value="Response_reg"/>
    <property type="match status" value="2"/>
</dbReference>
<keyword evidence="5" id="KW-0472">Membrane</keyword>
<dbReference type="PROSITE" id="PS50110">
    <property type="entry name" value="RESPONSE_REGULATORY"/>
    <property type="match status" value="2"/>
</dbReference>
<dbReference type="InterPro" id="IPR036097">
    <property type="entry name" value="HisK_dim/P_sf"/>
</dbReference>
<dbReference type="SMART" id="SM00388">
    <property type="entry name" value="HisKA"/>
    <property type="match status" value="1"/>
</dbReference>
<dbReference type="SMART" id="SM00448">
    <property type="entry name" value="REC"/>
    <property type="match status" value="2"/>
</dbReference>
<dbReference type="CDD" id="cd00082">
    <property type="entry name" value="HisKA"/>
    <property type="match status" value="1"/>
</dbReference>
<evidence type="ECO:0000256" key="4">
    <source>
        <dbReference type="PROSITE-ProRule" id="PRU00169"/>
    </source>
</evidence>
<gene>
    <name evidence="8" type="ORF">GCM10008942_24100</name>
</gene>
<dbReference type="InterPro" id="IPR011006">
    <property type="entry name" value="CheY-like_superfamily"/>
</dbReference>
<dbReference type="PANTHER" id="PTHR45339">
    <property type="entry name" value="HYBRID SIGNAL TRANSDUCTION HISTIDINE KINASE J"/>
    <property type="match status" value="1"/>
</dbReference>
<proteinExistence type="predicted"/>
<accession>A0ABN1EU08</accession>
<name>A0ABN1EU08_9PROT</name>
<dbReference type="EC" id="2.7.13.3" evidence="2"/>
<dbReference type="Pfam" id="PF02518">
    <property type="entry name" value="HATPase_c"/>
    <property type="match status" value="1"/>
</dbReference>
<dbReference type="PRINTS" id="PR00344">
    <property type="entry name" value="BCTRLSENSOR"/>
</dbReference>
<dbReference type="Gene3D" id="3.40.50.2300">
    <property type="match status" value="2"/>
</dbReference>
<keyword evidence="5" id="KW-1133">Transmembrane helix</keyword>
<dbReference type="SMART" id="SM00387">
    <property type="entry name" value="HATPase_c"/>
    <property type="match status" value="1"/>
</dbReference>
<keyword evidence="3 4" id="KW-0597">Phosphoprotein</keyword>
<dbReference type="CDD" id="cd17546">
    <property type="entry name" value="REC_hyHK_CKI1_RcsC-like"/>
    <property type="match status" value="2"/>
</dbReference>
<evidence type="ECO:0000256" key="1">
    <source>
        <dbReference type="ARBA" id="ARBA00000085"/>
    </source>
</evidence>
<reference evidence="8 9" key="1">
    <citation type="journal article" date="2019" name="Int. J. Syst. Evol. Microbiol.">
        <title>The Global Catalogue of Microorganisms (GCM) 10K type strain sequencing project: providing services to taxonomists for standard genome sequencing and annotation.</title>
        <authorList>
            <consortium name="The Broad Institute Genomics Platform"/>
            <consortium name="The Broad Institute Genome Sequencing Center for Infectious Disease"/>
            <person name="Wu L."/>
            <person name="Ma J."/>
        </authorList>
    </citation>
    <scope>NUCLEOTIDE SEQUENCE [LARGE SCALE GENOMIC DNA]</scope>
    <source>
        <strain evidence="8 9">JCM 15089</strain>
    </source>
</reference>
<evidence type="ECO:0000259" key="6">
    <source>
        <dbReference type="PROSITE" id="PS50109"/>
    </source>
</evidence>
<dbReference type="InterPro" id="IPR003594">
    <property type="entry name" value="HATPase_dom"/>
</dbReference>
<feature type="modified residue" description="4-aspartylphosphate" evidence="4">
    <location>
        <position position="503"/>
    </location>
</feature>
<dbReference type="PROSITE" id="PS50109">
    <property type="entry name" value="HIS_KIN"/>
    <property type="match status" value="1"/>
</dbReference>
<feature type="transmembrane region" description="Helical" evidence="5">
    <location>
        <begin position="12"/>
        <end position="34"/>
    </location>
</feature>
<feature type="domain" description="Histidine kinase" evidence="6">
    <location>
        <begin position="208"/>
        <end position="430"/>
    </location>
</feature>
<dbReference type="InterPro" id="IPR036890">
    <property type="entry name" value="HATPase_C_sf"/>
</dbReference>
<dbReference type="InterPro" id="IPR004358">
    <property type="entry name" value="Sig_transdc_His_kin-like_C"/>
</dbReference>
<dbReference type="EMBL" id="BAAADD010000006">
    <property type="protein sequence ID" value="GAA0574533.1"/>
    <property type="molecule type" value="Genomic_DNA"/>
</dbReference>
<dbReference type="Pfam" id="PF00512">
    <property type="entry name" value="HisKA"/>
    <property type="match status" value="1"/>
</dbReference>
<dbReference type="InterPro" id="IPR005467">
    <property type="entry name" value="His_kinase_dom"/>
</dbReference>
<organism evidence="8 9">
    <name type="scientific">Rhizomicrobium electricum</name>
    <dbReference type="NCBI Taxonomy" id="480070"/>
    <lineage>
        <taxon>Bacteria</taxon>
        <taxon>Pseudomonadati</taxon>
        <taxon>Pseudomonadota</taxon>
        <taxon>Alphaproteobacteria</taxon>
        <taxon>Micropepsales</taxon>
        <taxon>Micropepsaceae</taxon>
        <taxon>Rhizomicrobium</taxon>
    </lineage>
</organism>
<dbReference type="SUPFAM" id="SSF52172">
    <property type="entry name" value="CheY-like"/>
    <property type="match status" value="2"/>
</dbReference>